<dbReference type="PANTHER" id="PTHR21071:SF4">
    <property type="entry name" value="UDP-N-ACETYLENOLPYRUVOYLGLUCOSAMINE REDUCTASE"/>
    <property type="match status" value="1"/>
</dbReference>
<evidence type="ECO:0000256" key="7">
    <source>
        <dbReference type="ARBA" id="ARBA00022490"/>
    </source>
</evidence>
<evidence type="ECO:0000256" key="18">
    <source>
        <dbReference type="ARBA" id="ARBA00048914"/>
    </source>
</evidence>
<comment type="caution">
    <text evidence="19">Lacks conserved residue(s) required for the propagation of feature annotation.</text>
</comment>
<evidence type="ECO:0000256" key="1">
    <source>
        <dbReference type="ARBA" id="ARBA00001974"/>
    </source>
</evidence>
<keyword evidence="15 19" id="KW-0131">Cell cycle</keyword>
<evidence type="ECO:0000256" key="9">
    <source>
        <dbReference type="ARBA" id="ARBA00022630"/>
    </source>
</evidence>
<evidence type="ECO:0000256" key="16">
    <source>
        <dbReference type="ARBA" id="ARBA00023316"/>
    </source>
</evidence>
<dbReference type="InterPro" id="IPR016169">
    <property type="entry name" value="FAD-bd_PCMH_sub2"/>
</dbReference>
<evidence type="ECO:0000256" key="3">
    <source>
        <dbReference type="ARBA" id="ARBA00004496"/>
    </source>
</evidence>
<dbReference type="NCBIfam" id="TIGR00179">
    <property type="entry name" value="murB"/>
    <property type="match status" value="1"/>
</dbReference>
<dbReference type="AlphaFoldDB" id="A0A9X2JJQ6"/>
<evidence type="ECO:0000259" key="20">
    <source>
        <dbReference type="PROSITE" id="PS51387"/>
    </source>
</evidence>
<comment type="subcellular location">
    <subcellularLocation>
        <location evidence="3 19">Cytoplasm</location>
    </subcellularLocation>
</comment>
<evidence type="ECO:0000256" key="15">
    <source>
        <dbReference type="ARBA" id="ARBA00023306"/>
    </source>
</evidence>
<dbReference type="Pfam" id="PF02873">
    <property type="entry name" value="MurB_C"/>
    <property type="match status" value="1"/>
</dbReference>
<protein>
    <recommendedName>
        <fullName evidence="6 19">UDP-N-acetylenolpyruvoylglucosamine reductase</fullName>
        <ecNumber evidence="5 19">1.3.1.98</ecNumber>
    </recommendedName>
    <alternativeName>
        <fullName evidence="17 19">UDP-N-acetylmuramate dehydrogenase</fullName>
    </alternativeName>
</protein>
<comment type="pathway">
    <text evidence="4 19">Cell wall biogenesis; peptidoglycan biosynthesis.</text>
</comment>
<dbReference type="Proteomes" id="UP001155241">
    <property type="component" value="Unassembled WGS sequence"/>
</dbReference>
<dbReference type="GO" id="GO:0009252">
    <property type="term" value="P:peptidoglycan biosynthetic process"/>
    <property type="evidence" value="ECO:0007669"/>
    <property type="project" value="UniProtKB-UniRule"/>
</dbReference>
<feature type="active site" description="Proton donor" evidence="19">
    <location>
        <position position="218"/>
    </location>
</feature>
<dbReference type="InterPro" id="IPR036318">
    <property type="entry name" value="FAD-bd_PCMH-like_sf"/>
</dbReference>
<reference evidence="21" key="1">
    <citation type="submission" date="2022-06" db="EMBL/GenBank/DDBJ databases">
        <title>Aeoliella straminimaris, a novel planctomycete from sediments.</title>
        <authorList>
            <person name="Vitorino I.R."/>
            <person name="Lage O.M."/>
        </authorList>
    </citation>
    <scope>NUCLEOTIDE SEQUENCE</scope>
    <source>
        <strain evidence="21">ICT_H6.2</strain>
    </source>
</reference>
<comment type="caution">
    <text evidence="21">The sequence shown here is derived from an EMBL/GenBank/DDBJ whole genome shotgun (WGS) entry which is preliminary data.</text>
</comment>
<dbReference type="InterPro" id="IPR036635">
    <property type="entry name" value="MurB_C_sf"/>
</dbReference>
<dbReference type="HAMAP" id="MF_00037">
    <property type="entry name" value="MurB"/>
    <property type="match status" value="1"/>
</dbReference>
<dbReference type="InterPro" id="IPR016166">
    <property type="entry name" value="FAD-bd_PCMH"/>
</dbReference>
<evidence type="ECO:0000256" key="5">
    <source>
        <dbReference type="ARBA" id="ARBA00012518"/>
    </source>
</evidence>
<evidence type="ECO:0000256" key="6">
    <source>
        <dbReference type="ARBA" id="ARBA00015188"/>
    </source>
</evidence>
<dbReference type="PANTHER" id="PTHR21071">
    <property type="entry name" value="UDP-N-ACETYLENOLPYRUVOYLGLUCOSAMINE REDUCTASE"/>
    <property type="match status" value="1"/>
</dbReference>
<evidence type="ECO:0000256" key="13">
    <source>
        <dbReference type="ARBA" id="ARBA00022984"/>
    </source>
</evidence>
<keyword evidence="8 19" id="KW-0132">Cell division</keyword>
<evidence type="ECO:0000256" key="12">
    <source>
        <dbReference type="ARBA" id="ARBA00022960"/>
    </source>
</evidence>
<dbReference type="EMBL" id="JAMXLR010000092">
    <property type="protein sequence ID" value="MCO6047892.1"/>
    <property type="molecule type" value="Genomic_DNA"/>
</dbReference>
<evidence type="ECO:0000313" key="22">
    <source>
        <dbReference type="Proteomes" id="UP001155241"/>
    </source>
</evidence>
<dbReference type="GO" id="GO:0071555">
    <property type="term" value="P:cell wall organization"/>
    <property type="evidence" value="ECO:0007669"/>
    <property type="project" value="UniProtKB-KW"/>
</dbReference>
<dbReference type="PROSITE" id="PS51387">
    <property type="entry name" value="FAD_PCMH"/>
    <property type="match status" value="1"/>
</dbReference>
<dbReference type="Gene3D" id="3.30.43.10">
    <property type="entry name" value="Uridine Diphospho-n-acetylenolpyruvylglucosamine Reductase, domain 2"/>
    <property type="match status" value="1"/>
</dbReference>
<keyword evidence="16 19" id="KW-0961">Cell wall biogenesis/degradation</keyword>
<dbReference type="GO" id="GO:0005829">
    <property type="term" value="C:cytosol"/>
    <property type="evidence" value="ECO:0007669"/>
    <property type="project" value="TreeGrafter"/>
</dbReference>
<name>A0A9X2JJQ6_9BACT</name>
<dbReference type="InterPro" id="IPR006094">
    <property type="entry name" value="Oxid_FAD_bind_N"/>
</dbReference>
<feature type="active site" evidence="19">
    <location>
        <position position="170"/>
    </location>
</feature>
<dbReference type="GO" id="GO:0051301">
    <property type="term" value="P:cell division"/>
    <property type="evidence" value="ECO:0007669"/>
    <property type="project" value="UniProtKB-KW"/>
</dbReference>
<evidence type="ECO:0000256" key="10">
    <source>
        <dbReference type="ARBA" id="ARBA00022827"/>
    </source>
</evidence>
<proteinExistence type="inferred from homology"/>
<comment type="catalytic activity">
    <reaction evidence="18 19">
        <text>UDP-N-acetyl-alpha-D-muramate + NADP(+) = UDP-N-acetyl-3-O-(1-carboxyvinyl)-alpha-D-glucosamine + NADPH + H(+)</text>
        <dbReference type="Rhea" id="RHEA:12248"/>
        <dbReference type="ChEBI" id="CHEBI:15378"/>
        <dbReference type="ChEBI" id="CHEBI:57783"/>
        <dbReference type="ChEBI" id="CHEBI:58349"/>
        <dbReference type="ChEBI" id="CHEBI:68483"/>
        <dbReference type="ChEBI" id="CHEBI:70757"/>
        <dbReference type="EC" id="1.3.1.98"/>
    </reaction>
</comment>
<dbReference type="RefSeq" id="WP_252855998.1">
    <property type="nucleotide sequence ID" value="NZ_JAMXLR010000092.1"/>
</dbReference>
<keyword evidence="7 19" id="KW-0963">Cytoplasm</keyword>
<keyword evidence="14 19" id="KW-0560">Oxidoreductase</keyword>
<dbReference type="GO" id="GO:0008762">
    <property type="term" value="F:UDP-N-acetylmuramate dehydrogenase activity"/>
    <property type="evidence" value="ECO:0007669"/>
    <property type="project" value="UniProtKB-UniRule"/>
</dbReference>
<comment type="cofactor">
    <cofactor evidence="1 19">
        <name>FAD</name>
        <dbReference type="ChEBI" id="CHEBI:57692"/>
    </cofactor>
</comment>
<sequence>MAIASEFESIIKTSYPLAPRTWLGLGGAAEFYAEPRNIDELIGLVGRCGDEGISTRLLGGGSNLLVREEGVAGMVISLADPAFGETSVSGPTLKAGGGASLAHVINESVRAGLAGLEPLVGIPGTVGGALHGNAGSRGGDVGQWASSATVLTRSGEVCERKRDELVFAYRESSLDELAILDVSFELEQEDAEQLTKRMQKQWIVKKAGQPMSHQRTACLFKNPRGMSASMLIEQAGLAGASVGGAELSGRHSNFVVVSDDATSSHVLKLIDQIRSRVAERLGVELETQLEIW</sequence>
<keyword evidence="11 19" id="KW-0521">NADP</keyword>
<keyword evidence="12 19" id="KW-0133">Cell shape</keyword>
<evidence type="ECO:0000256" key="17">
    <source>
        <dbReference type="ARBA" id="ARBA00031026"/>
    </source>
</evidence>
<evidence type="ECO:0000256" key="8">
    <source>
        <dbReference type="ARBA" id="ARBA00022618"/>
    </source>
</evidence>
<keyword evidence="10 19" id="KW-0274">FAD</keyword>
<gene>
    <name evidence="19 21" type="primary">murB</name>
    <name evidence="21" type="ORF">NG895_28645</name>
</gene>
<evidence type="ECO:0000256" key="19">
    <source>
        <dbReference type="HAMAP-Rule" id="MF_00037"/>
    </source>
</evidence>
<organism evidence="21 22">
    <name type="scientific">Aeoliella straminimaris</name>
    <dbReference type="NCBI Taxonomy" id="2954799"/>
    <lineage>
        <taxon>Bacteria</taxon>
        <taxon>Pseudomonadati</taxon>
        <taxon>Planctomycetota</taxon>
        <taxon>Planctomycetia</taxon>
        <taxon>Pirellulales</taxon>
        <taxon>Lacipirellulaceae</taxon>
        <taxon>Aeoliella</taxon>
    </lineage>
</organism>
<dbReference type="GO" id="GO:0071949">
    <property type="term" value="F:FAD binding"/>
    <property type="evidence" value="ECO:0007669"/>
    <property type="project" value="InterPro"/>
</dbReference>
<dbReference type="Gene3D" id="3.90.78.10">
    <property type="entry name" value="UDP-N-acetylenolpyruvoylglucosamine reductase, C-terminal domain"/>
    <property type="match status" value="1"/>
</dbReference>
<dbReference type="GO" id="GO:0008360">
    <property type="term" value="P:regulation of cell shape"/>
    <property type="evidence" value="ECO:0007669"/>
    <property type="project" value="UniProtKB-KW"/>
</dbReference>
<evidence type="ECO:0000256" key="14">
    <source>
        <dbReference type="ARBA" id="ARBA00023002"/>
    </source>
</evidence>
<dbReference type="SUPFAM" id="SSF56176">
    <property type="entry name" value="FAD-binding/transporter-associated domain-like"/>
    <property type="match status" value="1"/>
</dbReference>
<dbReference type="InterPro" id="IPR016167">
    <property type="entry name" value="FAD-bd_PCMH_sub1"/>
</dbReference>
<evidence type="ECO:0000256" key="2">
    <source>
        <dbReference type="ARBA" id="ARBA00003921"/>
    </source>
</evidence>
<dbReference type="Pfam" id="PF01565">
    <property type="entry name" value="FAD_binding_4"/>
    <property type="match status" value="1"/>
</dbReference>
<comment type="similarity">
    <text evidence="19">Belongs to the MurB family.</text>
</comment>
<dbReference type="SUPFAM" id="SSF56194">
    <property type="entry name" value="Uridine diphospho-N-Acetylenolpyruvylglucosamine reductase, MurB, C-terminal domain"/>
    <property type="match status" value="1"/>
</dbReference>
<dbReference type="InterPro" id="IPR011601">
    <property type="entry name" value="MurB_C"/>
</dbReference>
<comment type="function">
    <text evidence="2 19">Cell wall formation.</text>
</comment>
<accession>A0A9X2JJQ6</accession>
<dbReference type="InterPro" id="IPR003170">
    <property type="entry name" value="MurB"/>
</dbReference>
<feature type="domain" description="FAD-binding PCMH-type" evidence="20">
    <location>
        <begin position="24"/>
        <end position="189"/>
    </location>
</feature>
<keyword evidence="13 19" id="KW-0573">Peptidoglycan synthesis</keyword>
<evidence type="ECO:0000313" key="21">
    <source>
        <dbReference type="EMBL" id="MCO6047892.1"/>
    </source>
</evidence>
<evidence type="ECO:0000256" key="4">
    <source>
        <dbReference type="ARBA" id="ARBA00004752"/>
    </source>
</evidence>
<keyword evidence="22" id="KW-1185">Reference proteome</keyword>
<dbReference type="EC" id="1.3.1.98" evidence="5 19"/>
<evidence type="ECO:0000256" key="11">
    <source>
        <dbReference type="ARBA" id="ARBA00022857"/>
    </source>
</evidence>
<dbReference type="Gene3D" id="3.30.465.10">
    <property type="match status" value="1"/>
</dbReference>
<keyword evidence="9 19" id="KW-0285">Flavoprotein</keyword>